<dbReference type="Proteomes" id="UP000628017">
    <property type="component" value="Unassembled WGS sequence"/>
</dbReference>
<accession>A0A916QUM6</accession>
<feature type="chain" id="PRO_5038196805" description="Cell division coordinator CpoB" evidence="1">
    <location>
        <begin position="41"/>
        <end position="296"/>
    </location>
</feature>
<feature type="region of interest" description="Disordered" evidence="2">
    <location>
        <begin position="141"/>
        <end position="173"/>
    </location>
</feature>
<evidence type="ECO:0000313" key="4">
    <source>
        <dbReference type="Proteomes" id="UP000628017"/>
    </source>
</evidence>
<dbReference type="EMBL" id="BMKA01000002">
    <property type="protein sequence ID" value="GGA14329.1"/>
    <property type="molecule type" value="Genomic_DNA"/>
</dbReference>
<feature type="compositionally biased region" description="Low complexity" evidence="2">
    <location>
        <begin position="163"/>
        <end position="173"/>
    </location>
</feature>
<dbReference type="NCBIfam" id="TIGR02795">
    <property type="entry name" value="tol_pal_ybgF"/>
    <property type="match status" value="1"/>
</dbReference>
<dbReference type="GO" id="GO:0043093">
    <property type="term" value="P:FtsZ-dependent cytokinesis"/>
    <property type="evidence" value="ECO:0007669"/>
    <property type="project" value="UniProtKB-UniRule"/>
</dbReference>
<dbReference type="HAMAP" id="MF_02066">
    <property type="entry name" value="CpoB"/>
    <property type="match status" value="1"/>
</dbReference>
<dbReference type="InterPro" id="IPR014162">
    <property type="entry name" value="CpoB_C"/>
</dbReference>
<sequence length="296" mass="31700" precursor="true">MRRLRNFADGAFMSIWGTLKMRILRAILVAAVLTPLGAQAQDGETLADIRQELEFLYADVVSMKRELSTTGAATQSSSNAPALQRIDALEAEMRRLTGAIEEKQFWIESIVNDGTNRIGDLEFRLCELEANCDVSALDRTAPLGGKISTRPRTPVSTGGGTQTGETSGTTSTEQNTFQQAMAAYESQDYASAAAQFDTLISNFPGGPLTGEAHYWKGAALAAQSNWDGAARSFLESFSGAPEGTKAPEALYRLGLSLKELGQQEEACLMLAEVPIRYPAASIVGEAQTSRSAIGCS</sequence>
<name>A0A916QUM6_9RHOB</name>
<dbReference type="SUPFAM" id="SSF48452">
    <property type="entry name" value="TPR-like"/>
    <property type="match status" value="1"/>
</dbReference>
<gene>
    <name evidence="1" type="primary">cpoB</name>
    <name evidence="3" type="ORF">GCM10011498_13150</name>
</gene>
<dbReference type="AlphaFoldDB" id="A0A916QUM6"/>
<keyword evidence="1" id="KW-0132">Cell division</keyword>
<evidence type="ECO:0000256" key="1">
    <source>
        <dbReference type="HAMAP-Rule" id="MF_02066"/>
    </source>
</evidence>
<keyword evidence="4" id="KW-1185">Reference proteome</keyword>
<organism evidence="3 4">
    <name type="scientific">Neptunicoccus cionae</name>
    <dbReference type="NCBI Taxonomy" id="2035344"/>
    <lineage>
        <taxon>Bacteria</taxon>
        <taxon>Pseudomonadati</taxon>
        <taxon>Pseudomonadota</taxon>
        <taxon>Alphaproteobacteria</taxon>
        <taxon>Rhodobacterales</taxon>
        <taxon>Paracoccaceae</taxon>
        <taxon>Neptunicoccus</taxon>
    </lineage>
</organism>
<proteinExistence type="inferred from homology"/>
<comment type="function">
    <text evidence="1">Mediates coordination of peptidoglycan synthesis and outer membrane constriction during cell division.</text>
</comment>
<protein>
    <recommendedName>
        <fullName evidence="1">Cell division coordinator CpoB</fullName>
    </recommendedName>
</protein>
<dbReference type="GO" id="GO:0030288">
    <property type="term" value="C:outer membrane-bounded periplasmic space"/>
    <property type="evidence" value="ECO:0007669"/>
    <property type="project" value="UniProtKB-UniRule"/>
</dbReference>
<evidence type="ECO:0000256" key="2">
    <source>
        <dbReference type="SAM" id="MobiDB-lite"/>
    </source>
</evidence>
<reference evidence="3" key="1">
    <citation type="journal article" date="2014" name="Int. J. Syst. Evol. Microbiol.">
        <title>Complete genome sequence of Corynebacterium casei LMG S-19264T (=DSM 44701T), isolated from a smear-ripened cheese.</title>
        <authorList>
            <consortium name="US DOE Joint Genome Institute (JGI-PGF)"/>
            <person name="Walter F."/>
            <person name="Albersmeier A."/>
            <person name="Kalinowski J."/>
            <person name="Ruckert C."/>
        </authorList>
    </citation>
    <scope>NUCLEOTIDE SEQUENCE</scope>
    <source>
        <strain evidence="3">CGMCC 1.15880</strain>
    </source>
</reference>
<keyword evidence="1" id="KW-0732">Signal</keyword>
<dbReference type="InterPro" id="IPR011990">
    <property type="entry name" value="TPR-like_helical_dom_sf"/>
</dbReference>
<dbReference type="Pfam" id="PF13432">
    <property type="entry name" value="TPR_16"/>
    <property type="match status" value="1"/>
</dbReference>
<keyword evidence="1" id="KW-0131">Cell cycle</keyword>
<reference evidence="3" key="2">
    <citation type="submission" date="2020-09" db="EMBL/GenBank/DDBJ databases">
        <authorList>
            <person name="Sun Q."/>
            <person name="Zhou Y."/>
        </authorList>
    </citation>
    <scope>NUCLEOTIDE SEQUENCE</scope>
    <source>
        <strain evidence="3">CGMCC 1.15880</strain>
    </source>
</reference>
<dbReference type="Gene3D" id="1.25.40.10">
    <property type="entry name" value="Tetratricopeptide repeat domain"/>
    <property type="match status" value="1"/>
</dbReference>
<dbReference type="InterPro" id="IPR034706">
    <property type="entry name" value="CpoB"/>
</dbReference>
<comment type="subcellular location">
    <subcellularLocation>
        <location evidence="1">Periplasm</location>
    </subcellularLocation>
</comment>
<comment type="caution">
    <text evidence="3">The sequence shown here is derived from an EMBL/GenBank/DDBJ whole genome shotgun (WGS) entry which is preliminary data.</text>
</comment>
<dbReference type="InterPro" id="IPR019734">
    <property type="entry name" value="TPR_rpt"/>
</dbReference>
<dbReference type="Pfam" id="PF13174">
    <property type="entry name" value="TPR_6"/>
    <property type="match status" value="1"/>
</dbReference>
<evidence type="ECO:0000313" key="3">
    <source>
        <dbReference type="EMBL" id="GGA14329.1"/>
    </source>
</evidence>
<feature type="signal peptide" evidence="1">
    <location>
        <begin position="1"/>
        <end position="40"/>
    </location>
</feature>
<keyword evidence="1" id="KW-0574">Periplasm</keyword>
<comment type="similarity">
    <text evidence="1">Belongs to the CpoB family.</text>
</comment>